<keyword evidence="3" id="KW-1185">Reference proteome</keyword>
<evidence type="ECO:0000313" key="2">
    <source>
        <dbReference type="EMBL" id="CAJ0604727.1"/>
    </source>
</evidence>
<feature type="transmembrane region" description="Helical" evidence="1">
    <location>
        <begin position="34"/>
        <end position="51"/>
    </location>
</feature>
<dbReference type="AlphaFoldDB" id="A0AA36H689"/>
<proteinExistence type="predicted"/>
<sequence length="114" mass="12813">MGLTSTPPETHQLPAAAVDTLRVRKSRMQSSSKAFLFSMLVVLVLAAFIPSKVEAQEFRPILMNRRDLLPYGDIVSELKGKTLGGRMRFGKRSMGPYQPIPFETLEAYDRQQQA</sequence>
<keyword evidence="1" id="KW-1133">Transmembrane helix</keyword>
<evidence type="ECO:0000256" key="1">
    <source>
        <dbReference type="SAM" id="Phobius"/>
    </source>
</evidence>
<comment type="caution">
    <text evidence="2">The sequence shown here is derived from an EMBL/GenBank/DDBJ whole genome shotgun (WGS) entry which is preliminary data.</text>
</comment>
<organism evidence="2 3">
    <name type="scientific">Cylicocyclus nassatus</name>
    <name type="common">Nematode worm</name>
    <dbReference type="NCBI Taxonomy" id="53992"/>
    <lineage>
        <taxon>Eukaryota</taxon>
        <taxon>Metazoa</taxon>
        <taxon>Ecdysozoa</taxon>
        <taxon>Nematoda</taxon>
        <taxon>Chromadorea</taxon>
        <taxon>Rhabditida</taxon>
        <taxon>Rhabditina</taxon>
        <taxon>Rhabditomorpha</taxon>
        <taxon>Strongyloidea</taxon>
        <taxon>Strongylidae</taxon>
        <taxon>Cylicocyclus</taxon>
    </lineage>
</organism>
<gene>
    <name evidence="2" type="ORF">CYNAS_LOCUS16710</name>
</gene>
<protein>
    <submittedName>
        <fullName evidence="2">Uncharacterized protein</fullName>
    </submittedName>
</protein>
<reference evidence="2" key="1">
    <citation type="submission" date="2023-07" db="EMBL/GenBank/DDBJ databases">
        <authorList>
            <consortium name="CYATHOMIX"/>
        </authorList>
    </citation>
    <scope>NUCLEOTIDE SEQUENCE</scope>
    <source>
        <strain evidence="2">N/A</strain>
    </source>
</reference>
<keyword evidence="1" id="KW-0812">Transmembrane</keyword>
<dbReference type="Proteomes" id="UP001176961">
    <property type="component" value="Unassembled WGS sequence"/>
</dbReference>
<keyword evidence="1" id="KW-0472">Membrane</keyword>
<evidence type="ECO:0000313" key="3">
    <source>
        <dbReference type="Proteomes" id="UP001176961"/>
    </source>
</evidence>
<dbReference type="EMBL" id="CATQJL010000316">
    <property type="protein sequence ID" value="CAJ0604727.1"/>
    <property type="molecule type" value="Genomic_DNA"/>
</dbReference>
<accession>A0AA36H689</accession>
<name>A0AA36H689_CYLNA</name>